<name>A0A9W7SRP5_9PEZI</name>
<sequence>MTTPRGRRYVAAIMFMPVKAVTEADAPTSIDEKISRLLMMHITIHVMCAMEPYRARINSSRV</sequence>
<dbReference type="EMBL" id="RIBY02001887">
    <property type="protein sequence ID" value="KAH9827372.1"/>
    <property type="molecule type" value="Genomic_DNA"/>
</dbReference>
<reference evidence="1 2" key="1">
    <citation type="journal article" date="2018" name="IMA Fungus">
        <title>IMA Genome-F 10: Nine draft genome sequences of Claviceps purpurea s.lat., including C. arundinis, C. humidiphila, and C. cf. spartinae, pseudomolecules for the pitch canker pathogen Fusarium circinatum, draft genome of Davidsoniella eucalypti, Grosmannia galeiformis, Quambalaria eucalypti, and Teratosphaeria destructans.</title>
        <authorList>
            <person name="Wingfield B.D."/>
            <person name="Liu M."/>
            <person name="Nguyen H.D."/>
            <person name="Lane F.A."/>
            <person name="Morgan S.W."/>
            <person name="De Vos L."/>
            <person name="Wilken P.M."/>
            <person name="Duong T.A."/>
            <person name="Aylward J."/>
            <person name="Coetzee M.P."/>
            <person name="Dadej K."/>
            <person name="De Beer Z.W."/>
            <person name="Findlay W."/>
            <person name="Havenga M."/>
            <person name="Kolarik M."/>
            <person name="Menzies J.G."/>
            <person name="Naidoo K."/>
            <person name="Pochopski O."/>
            <person name="Shoukouhi P."/>
            <person name="Santana Q.C."/>
            <person name="Seifert K.A."/>
            <person name="Soal N."/>
            <person name="Steenkamp E.T."/>
            <person name="Tatham C.T."/>
            <person name="van der Nest M.A."/>
            <person name="Wingfield M.J."/>
        </authorList>
    </citation>
    <scope>NUCLEOTIDE SEQUENCE [LARGE SCALE GENOMIC DNA]</scope>
    <source>
        <strain evidence="1">CMW44962</strain>
    </source>
</reference>
<dbReference type="Proteomes" id="UP001138500">
    <property type="component" value="Unassembled WGS sequence"/>
</dbReference>
<proteinExistence type="predicted"/>
<dbReference type="AlphaFoldDB" id="A0A9W7SRP5"/>
<comment type="caution">
    <text evidence="1">The sequence shown here is derived from an EMBL/GenBank/DDBJ whole genome shotgun (WGS) entry which is preliminary data.</text>
</comment>
<gene>
    <name evidence="1" type="ORF">Tdes44962_MAKER09742</name>
</gene>
<accession>A0A9W7SRP5</accession>
<reference evidence="1 2" key="2">
    <citation type="journal article" date="2021" name="Curr. Genet.">
        <title>Genetic response to nitrogen starvation in the aggressive Eucalyptus foliar pathogen Teratosphaeria destructans.</title>
        <authorList>
            <person name="Havenga M."/>
            <person name="Wingfield B.D."/>
            <person name="Wingfield M.J."/>
            <person name="Dreyer L.L."/>
            <person name="Roets F."/>
            <person name="Aylward J."/>
        </authorList>
    </citation>
    <scope>NUCLEOTIDE SEQUENCE [LARGE SCALE GENOMIC DNA]</scope>
    <source>
        <strain evidence="1">CMW44962</strain>
    </source>
</reference>
<organism evidence="1 2">
    <name type="scientific">Teratosphaeria destructans</name>
    <dbReference type="NCBI Taxonomy" id="418781"/>
    <lineage>
        <taxon>Eukaryota</taxon>
        <taxon>Fungi</taxon>
        <taxon>Dikarya</taxon>
        <taxon>Ascomycota</taxon>
        <taxon>Pezizomycotina</taxon>
        <taxon>Dothideomycetes</taxon>
        <taxon>Dothideomycetidae</taxon>
        <taxon>Mycosphaerellales</taxon>
        <taxon>Teratosphaeriaceae</taxon>
        <taxon>Teratosphaeria</taxon>
    </lineage>
</organism>
<protein>
    <submittedName>
        <fullName evidence="1">Uncharacterized protein</fullName>
    </submittedName>
</protein>
<keyword evidence="2" id="KW-1185">Reference proteome</keyword>
<evidence type="ECO:0000313" key="2">
    <source>
        <dbReference type="Proteomes" id="UP001138500"/>
    </source>
</evidence>
<evidence type="ECO:0000313" key="1">
    <source>
        <dbReference type="EMBL" id="KAH9827372.1"/>
    </source>
</evidence>